<dbReference type="FunFam" id="1.25.40.10:FF:000934">
    <property type="entry name" value="Pentatricopeptide repeat-containing protein"/>
    <property type="match status" value="1"/>
</dbReference>
<dbReference type="PROSITE" id="PS51005">
    <property type="entry name" value="NAC"/>
    <property type="match status" value="1"/>
</dbReference>
<dbReference type="GO" id="GO:0009451">
    <property type="term" value="P:RNA modification"/>
    <property type="evidence" value="ECO:0007669"/>
    <property type="project" value="InterPro"/>
</dbReference>
<keyword evidence="10" id="KW-1185">Reference proteome</keyword>
<evidence type="ECO:0000256" key="1">
    <source>
        <dbReference type="ARBA" id="ARBA00022737"/>
    </source>
</evidence>
<dbReference type="EMBL" id="VEPZ02000959">
    <property type="protein sequence ID" value="KAE8707783.1"/>
    <property type="molecule type" value="Genomic_DNA"/>
</dbReference>
<keyword evidence="4" id="KW-0804">Transcription</keyword>
<dbReference type="GO" id="GO:0003677">
    <property type="term" value="F:DNA binding"/>
    <property type="evidence" value="ECO:0007669"/>
    <property type="project" value="UniProtKB-KW"/>
</dbReference>
<dbReference type="Gene3D" id="2.170.150.80">
    <property type="entry name" value="NAC domain"/>
    <property type="match status" value="1"/>
</dbReference>
<evidence type="ECO:0000256" key="7">
    <source>
        <dbReference type="SAM" id="MobiDB-lite"/>
    </source>
</evidence>
<keyword evidence="5" id="KW-0539">Nucleus</keyword>
<evidence type="ECO:0000313" key="10">
    <source>
        <dbReference type="Proteomes" id="UP000436088"/>
    </source>
</evidence>
<evidence type="ECO:0000256" key="6">
    <source>
        <dbReference type="PROSITE-ProRule" id="PRU00708"/>
    </source>
</evidence>
<feature type="repeat" description="PPR" evidence="6">
    <location>
        <begin position="480"/>
        <end position="514"/>
    </location>
</feature>
<dbReference type="GO" id="GO:0006355">
    <property type="term" value="P:regulation of DNA-templated transcription"/>
    <property type="evidence" value="ECO:0007669"/>
    <property type="project" value="InterPro"/>
</dbReference>
<evidence type="ECO:0000256" key="2">
    <source>
        <dbReference type="ARBA" id="ARBA00023015"/>
    </source>
</evidence>
<accession>A0A6A3AVI8</accession>
<dbReference type="SUPFAM" id="SSF101941">
    <property type="entry name" value="NAC domain"/>
    <property type="match status" value="1"/>
</dbReference>
<dbReference type="InterPro" id="IPR003441">
    <property type="entry name" value="NAC-dom"/>
</dbReference>
<evidence type="ECO:0000259" key="8">
    <source>
        <dbReference type="PROSITE" id="PS51005"/>
    </source>
</evidence>
<organism evidence="9 10">
    <name type="scientific">Hibiscus syriacus</name>
    <name type="common">Rose of Sharon</name>
    <dbReference type="NCBI Taxonomy" id="106335"/>
    <lineage>
        <taxon>Eukaryota</taxon>
        <taxon>Viridiplantae</taxon>
        <taxon>Streptophyta</taxon>
        <taxon>Embryophyta</taxon>
        <taxon>Tracheophyta</taxon>
        <taxon>Spermatophyta</taxon>
        <taxon>Magnoliopsida</taxon>
        <taxon>eudicotyledons</taxon>
        <taxon>Gunneridae</taxon>
        <taxon>Pentapetalae</taxon>
        <taxon>rosids</taxon>
        <taxon>malvids</taxon>
        <taxon>Malvales</taxon>
        <taxon>Malvaceae</taxon>
        <taxon>Malvoideae</taxon>
        <taxon>Hibiscus</taxon>
    </lineage>
</organism>
<reference evidence="9" key="1">
    <citation type="submission" date="2019-09" db="EMBL/GenBank/DDBJ databases">
        <title>Draft genome information of white flower Hibiscus syriacus.</title>
        <authorList>
            <person name="Kim Y.-M."/>
        </authorList>
    </citation>
    <scope>NUCLEOTIDE SEQUENCE [LARGE SCALE GENOMIC DNA]</scope>
    <source>
        <strain evidence="9">YM2019G1</strain>
    </source>
</reference>
<name>A0A6A3AVI8_HIBSY</name>
<dbReference type="InterPro" id="IPR011990">
    <property type="entry name" value="TPR-like_helical_dom_sf"/>
</dbReference>
<evidence type="ECO:0000256" key="4">
    <source>
        <dbReference type="ARBA" id="ARBA00023163"/>
    </source>
</evidence>
<dbReference type="Pfam" id="PF01535">
    <property type="entry name" value="PPR"/>
    <property type="match status" value="5"/>
</dbReference>
<evidence type="ECO:0000256" key="5">
    <source>
        <dbReference type="ARBA" id="ARBA00023242"/>
    </source>
</evidence>
<evidence type="ECO:0000313" key="9">
    <source>
        <dbReference type="EMBL" id="KAE8707783.1"/>
    </source>
</evidence>
<dbReference type="PANTHER" id="PTHR47926:SF460">
    <property type="entry name" value="OS01G0815900 PROTEIN"/>
    <property type="match status" value="1"/>
</dbReference>
<protein>
    <submittedName>
        <fullName evidence="9">Pentatricopeptide repeat-containing protein</fullName>
    </submittedName>
</protein>
<dbReference type="InterPro" id="IPR002885">
    <property type="entry name" value="PPR_rpt"/>
</dbReference>
<dbReference type="Gene3D" id="1.25.40.10">
    <property type="entry name" value="Tetratricopeptide repeat domain"/>
    <property type="match status" value="2"/>
</dbReference>
<dbReference type="FunFam" id="1.25.40.10:FF:001213">
    <property type="entry name" value="Pentatricopeptide repeat-containing protein, mitochondrial"/>
    <property type="match status" value="1"/>
</dbReference>
<keyword evidence="2" id="KW-0805">Transcription regulation</keyword>
<comment type="caution">
    <text evidence="9">The sequence shown here is derived from an EMBL/GenBank/DDBJ whole genome shotgun (WGS) entry which is preliminary data.</text>
</comment>
<dbReference type="AlphaFoldDB" id="A0A6A3AVI8"/>
<dbReference type="InterPro" id="IPR046848">
    <property type="entry name" value="E_motif"/>
</dbReference>
<dbReference type="NCBIfam" id="TIGR00756">
    <property type="entry name" value="PPR"/>
    <property type="match status" value="2"/>
</dbReference>
<feature type="domain" description="NAC" evidence="8">
    <location>
        <begin position="8"/>
        <end position="173"/>
    </location>
</feature>
<dbReference type="Proteomes" id="UP000436088">
    <property type="component" value="Unassembled WGS sequence"/>
</dbReference>
<dbReference type="Pfam" id="PF13812">
    <property type="entry name" value="PPR_3"/>
    <property type="match status" value="1"/>
</dbReference>
<sequence length="796" mass="89998">MKHQHSSLPPGFRFHPTDEELVLHYLMKKLSSSPFPFRSSPTSISTNSIPGTYQAVFGEKEWYFFSPRDRKYPNGARPNRAAGSGYWKATGTDKIIVTSSVVAGRGEVHSNIGVKKALVFYKGRPPKGIKTNWIMHEYRLSQSPNNNNNNRPFRPKDCSMRLDDLVLCRIYKKPHVLSSTTSTAAAADDGVQEEDEAEQFIQDTLLPALESPSTDINNTISLRPQKSCSFSNLLDAADYSMLRSFLADNQCNITGYESSPFSLRNIKQTPAAGDSRLLQMENKLKRQYSSTDEDYLEPSKKHMGSCSKAKSTSQSDLTRFCRKAVSYSDFVNNVFEDEDSSSYTWVFKSINWRFNGANPSLTVTDSRTRHISGKNADQDPTERRLRHYFVSENPKDAIFLYQQVQSFYLYFKFDSFTYAFLIKACVSLADLALGKQFHGVEIKMGFESHLYVQTVMVNMYVESGGLIECKKVFDEMPEKNHVTWNVMITGLAKQGEIEFARFLFEGMPDRNILSWSGMIDGYTRMNQHREALGLFRKMVADDGVDPSEITLLAILPAVWNIGDVKMCQLIHCYGLKRGFIVSDIRVMNSLIDAYAKCGCIVSASRFFEDISTATRNLVSWTSLITGFAMHGMEKLEAVENFERMEQQGWKPNGVIFVSVLSAYSHGCLVEEGHKFFEKMVNEYRISPDIKHYGCLVDMLGRAGRLEEAEHIALQIPCEISNEVVSRILLGACCFYGNVEMGERVTSKIRETEKRYGGDYVLMSNILAGARRFADAERLRALMEKRNAIKVAGSSAT</sequence>
<gene>
    <name evidence="9" type="ORF">F3Y22_tig00110374pilonHSYRG00035</name>
</gene>
<feature type="repeat" description="PPR" evidence="6">
    <location>
        <begin position="616"/>
        <end position="651"/>
    </location>
</feature>
<feature type="region of interest" description="Disordered" evidence="7">
    <location>
        <begin position="288"/>
        <end position="310"/>
    </location>
</feature>
<dbReference type="Pfam" id="PF02365">
    <property type="entry name" value="NAM"/>
    <property type="match status" value="1"/>
</dbReference>
<dbReference type="InterPro" id="IPR036093">
    <property type="entry name" value="NAC_dom_sf"/>
</dbReference>
<dbReference type="PROSITE" id="PS51375">
    <property type="entry name" value="PPR"/>
    <property type="match status" value="2"/>
</dbReference>
<proteinExistence type="predicted"/>
<dbReference type="InterPro" id="IPR046960">
    <property type="entry name" value="PPR_At4g14850-like_plant"/>
</dbReference>
<dbReference type="GO" id="GO:0003723">
    <property type="term" value="F:RNA binding"/>
    <property type="evidence" value="ECO:0007669"/>
    <property type="project" value="InterPro"/>
</dbReference>
<keyword evidence="3" id="KW-0238">DNA-binding</keyword>
<evidence type="ECO:0000256" key="3">
    <source>
        <dbReference type="ARBA" id="ARBA00023125"/>
    </source>
</evidence>
<keyword evidence="1" id="KW-0677">Repeat</keyword>
<dbReference type="PANTHER" id="PTHR47926">
    <property type="entry name" value="PENTATRICOPEPTIDE REPEAT-CONTAINING PROTEIN"/>
    <property type="match status" value="1"/>
</dbReference>
<dbReference type="Pfam" id="PF20431">
    <property type="entry name" value="E_motif"/>
    <property type="match status" value="1"/>
</dbReference>